<dbReference type="AlphaFoldDB" id="A0A2M4CD23"/>
<dbReference type="EMBL" id="GGFJ01013920">
    <property type="protein sequence ID" value="MBW63061.1"/>
    <property type="molecule type" value="Transcribed_RNA"/>
</dbReference>
<accession>A0A2M4CD23</accession>
<name>A0A2M4CD23_9DIPT</name>
<sequence length="76" mass="8494">MASSCTVSPSAVICGASVWCILHATCPTTRWCWIVSRDRFGIARPILRKSPSASRRRSFPRTQPFRMRCASICCTT</sequence>
<organism evidence="1">
    <name type="scientific">Anopheles marajoara</name>
    <dbReference type="NCBI Taxonomy" id="58244"/>
    <lineage>
        <taxon>Eukaryota</taxon>
        <taxon>Metazoa</taxon>
        <taxon>Ecdysozoa</taxon>
        <taxon>Arthropoda</taxon>
        <taxon>Hexapoda</taxon>
        <taxon>Insecta</taxon>
        <taxon>Pterygota</taxon>
        <taxon>Neoptera</taxon>
        <taxon>Endopterygota</taxon>
        <taxon>Diptera</taxon>
        <taxon>Nematocera</taxon>
        <taxon>Culicoidea</taxon>
        <taxon>Culicidae</taxon>
        <taxon>Anophelinae</taxon>
        <taxon>Anopheles</taxon>
    </lineage>
</organism>
<protein>
    <submittedName>
        <fullName evidence="1">Putative secreted protein</fullName>
    </submittedName>
</protein>
<evidence type="ECO:0000313" key="1">
    <source>
        <dbReference type="EMBL" id="MBW63061.1"/>
    </source>
</evidence>
<proteinExistence type="predicted"/>
<reference evidence="1" key="1">
    <citation type="submission" date="2018-01" db="EMBL/GenBank/DDBJ databases">
        <title>An insight into the sialome of Amazonian anophelines.</title>
        <authorList>
            <person name="Ribeiro J.M."/>
            <person name="Scarpassa V."/>
            <person name="Calvo E."/>
        </authorList>
    </citation>
    <scope>NUCLEOTIDE SEQUENCE</scope>
    <source>
        <tissue evidence="1">Salivary glands</tissue>
    </source>
</reference>